<dbReference type="InterPro" id="IPR016940">
    <property type="entry name" value="ComGC"/>
</dbReference>
<evidence type="ECO:0000256" key="2">
    <source>
        <dbReference type="ARBA" id="ARBA00004241"/>
    </source>
</evidence>
<keyword evidence="4" id="KW-0488">Methylation</keyword>
<dbReference type="Gene3D" id="3.30.700.10">
    <property type="entry name" value="Glycoprotein, Type 4 Pilin"/>
    <property type="match status" value="1"/>
</dbReference>
<dbReference type="EMBL" id="WEID01000082">
    <property type="protein sequence ID" value="KAB8128491.1"/>
    <property type="molecule type" value="Genomic_DNA"/>
</dbReference>
<evidence type="ECO:0000313" key="11">
    <source>
        <dbReference type="EMBL" id="KAB8128491.1"/>
    </source>
</evidence>
<comment type="similarity">
    <text evidence="9">Belongs to the ComGC family.</text>
</comment>
<dbReference type="GO" id="GO:0015627">
    <property type="term" value="C:type II protein secretion system complex"/>
    <property type="evidence" value="ECO:0007669"/>
    <property type="project" value="InterPro"/>
</dbReference>
<dbReference type="SUPFAM" id="SSF54523">
    <property type="entry name" value="Pili subunits"/>
    <property type="match status" value="1"/>
</dbReference>
<dbReference type="GO" id="GO:0009986">
    <property type="term" value="C:cell surface"/>
    <property type="evidence" value="ECO:0007669"/>
    <property type="project" value="UniProtKB-SubCell"/>
</dbReference>
<evidence type="ECO:0000313" key="12">
    <source>
        <dbReference type="Proteomes" id="UP000480246"/>
    </source>
</evidence>
<name>A0A7C8KX08_9BACI</name>
<keyword evidence="3" id="KW-1003">Cell membrane</keyword>
<evidence type="ECO:0000256" key="4">
    <source>
        <dbReference type="ARBA" id="ARBA00022481"/>
    </source>
</evidence>
<dbReference type="PROSITE" id="PS00409">
    <property type="entry name" value="PROKAR_NTER_METHYL"/>
    <property type="match status" value="1"/>
</dbReference>
<dbReference type="Proteomes" id="UP000480246">
    <property type="component" value="Unassembled WGS sequence"/>
</dbReference>
<sequence length="107" mass="11588">MNMLKKESGFTLIEMLIVLAVISLLLILFIPNLSEKNQSIQSKGCDALIALAENQLLAYQLEGNSTITSADDLKSAGYLKSTECANGTMQLVYTPDGEALFSTEPKT</sequence>
<keyword evidence="7 10" id="KW-0472">Membrane</keyword>
<evidence type="ECO:0000256" key="3">
    <source>
        <dbReference type="ARBA" id="ARBA00022475"/>
    </source>
</evidence>
<proteinExistence type="inferred from homology"/>
<accession>A0A7C8KX08</accession>
<keyword evidence="5 10" id="KW-0812">Transmembrane</keyword>
<keyword evidence="8" id="KW-0178">Competence</keyword>
<organism evidence="11 12">
    <name type="scientific">Gracilibacillus oryzae</name>
    <dbReference type="NCBI Taxonomy" id="1672701"/>
    <lineage>
        <taxon>Bacteria</taxon>
        <taxon>Bacillati</taxon>
        <taxon>Bacillota</taxon>
        <taxon>Bacilli</taxon>
        <taxon>Bacillales</taxon>
        <taxon>Bacillaceae</taxon>
        <taxon>Gracilibacillus</taxon>
    </lineage>
</organism>
<dbReference type="InterPro" id="IPR000983">
    <property type="entry name" value="Bac_GSPG_pilin"/>
</dbReference>
<gene>
    <name evidence="11" type="ORF">F9U64_16065</name>
</gene>
<dbReference type="Pfam" id="PF07963">
    <property type="entry name" value="N_methyl"/>
    <property type="match status" value="1"/>
</dbReference>
<evidence type="ECO:0000256" key="10">
    <source>
        <dbReference type="SAM" id="Phobius"/>
    </source>
</evidence>
<protein>
    <submittedName>
        <fullName evidence="11">Prepilin-type N-terminal cleavage/methylation domain-containing protein</fullName>
    </submittedName>
</protein>
<dbReference type="InterPro" id="IPR045584">
    <property type="entry name" value="Pilin-like"/>
</dbReference>
<dbReference type="OrthoDB" id="1798043at2"/>
<dbReference type="NCBIfam" id="TIGR02532">
    <property type="entry name" value="IV_pilin_GFxxxE"/>
    <property type="match status" value="1"/>
</dbReference>
<dbReference type="InterPro" id="IPR012902">
    <property type="entry name" value="N_methyl_site"/>
</dbReference>
<dbReference type="GO" id="GO:0005886">
    <property type="term" value="C:plasma membrane"/>
    <property type="evidence" value="ECO:0007669"/>
    <property type="project" value="UniProtKB-SubCell"/>
</dbReference>
<dbReference type="NCBIfam" id="NF040999">
    <property type="entry name" value="pilin_ComGC"/>
    <property type="match status" value="1"/>
</dbReference>
<keyword evidence="12" id="KW-1185">Reference proteome</keyword>
<dbReference type="GO" id="GO:0030420">
    <property type="term" value="P:establishment of competence for transformation"/>
    <property type="evidence" value="ECO:0007669"/>
    <property type="project" value="UniProtKB-KW"/>
</dbReference>
<evidence type="ECO:0000256" key="1">
    <source>
        <dbReference type="ARBA" id="ARBA00004162"/>
    </source>
</evidence>
<reference evidence="11 12" key="1">
    <citation type="submission" date="2019-10" db="EMBL/GenBank/DDBJ databases">
        <title>Gracilibacillus sp. nov. isolated from rice seeds.</title>
        <authorList>
            <person name="He S."/>
        </authorList>
    </citation>
    <scope>NUCLEOTIDE SEQUENCE [LARGE SCALE GENOMIC DNA]</scope>
    <source>
        <strain evidence="11 12">TD8</strain>
    </source>
</reference>
<dbReference type="GO" id="GO:0015628">
    <property type="term" value="P:protein secretion by the type II secretion system"/>
    <property type="evidence" value="ECO:0007669"/>
    <property type="project" value="InterPro"/>
</dbReference>
<comment type="subcellular location">
    <subcellularLocation>
        <location evidence="1">Cell membrane</location>
        <topology evidence="1">Single-pass membrane protein</topology>
    </subcellularLocation>
    <subcellularLocation>
        <location evidence="2">Cell surface</location>
    </subcellularLocation>
</comment>
<comment type="caution">
    <text evidence="11">The sequence shown here is derived from an EMBL/GenBank/DDBJ whole genome shotgun (WGS) entry which is preliminary data.</text>
</comment>
<evidence type="ECO:0000256" key="6">
    <source>
        <dbReference type="ARBA" id="ARBA00022989"/>
    </source>
</evidence>
<evidence type="ECO:0000256" key="8">
    <source>
        <dbReference type="ARBA" id="ARBA00023287"/>
    </source>
</evidence>
<dbReference type="AlphaFoldDB" id="A0A7C8KX08"/>
<dbReference type="PRINTS" id="PR00813">
    <property type="entry name" value="BCTERIALGSPG"/>
</dbReference>
<evidence type="ECO:0000256" key="5">
    <source>
        <dbReference type="ARBA" id="ARBA00022692"/>
    </source>
</evidence>
<feature type="transmembrane region" description="Helical" evidence="10">
    <location>
        <begin position="12"/>
        <end position="33"/>
    </location>
</feature>
<keyword evidence="6 10" id="KW-1133">Transmembrane helix</keyword>
<evidence type="ECO:0000256" key="7">
    <source>
        <dbReference type="ARBA" id="ARBA00023136"/>
    </source>
</evidence>
<evidence type="ECO:0000256" key="9">
    <source>
        <dbReference type="ARBA" id="ARBA00043982"/>
    </source>
</evidence>